<evidence type="ECO:0000256" key="1">
    <source>
        <dbReference type="SAM" id="MobiDB-lite"/>
    </source>
</evidence>
<evidence type="ECO:0000313" key="3">
    <source>
        <dbReference type="Proteomes" id="UP001438707"/>
    </source>
</evidence>
<proteinExistence type="predicted"/>
<gene>
    <name evidence="2" type="ORF">WJX74_008653</name>
</gene>
<dbReference type="EMBL" id="JALJOS010000018">
    <property type="protein sequence ID" value="KAK9827533.1"/>
    <property type="molecule type" value="Genomic_DNA"/>
</dbReference>
<reference evidence="2 3" key="1">
    <citation type="journal article" date="2024" name="Nat. Commun.">
        <title>Phylogenomics reveals the evolutionary origins of lichenization in chlorophyte algae.</title>
        <authorList>
            <person name="Puginier C."/>
            <person name="Libourel C."/>
            <person name="Otte J."/>
            <person name="Skaloud P."/>
            <person name="Haon M."/>
            <person name="Grisel S."/>
            <person name="Petersen M."/>
            <person name="Berrin J.G."/>
            <person name="Delaux P.M."/>
            <person name="Dal Grande F."/>
            <person name="Keller J."/>
        </authorList>
    </citation>
    <scope>NUCLEOTIDE SEQUENCE [LARGE SCALE GENOMIC DNA]</scope>
    <source>
        <strain evidence="2 3">SAG 2145</strain>
    </source>
</reference>
<accession>A0AAW1R1P0</accession>
<keyword evidence="3" id="KW-1185">Reference proteome</keyword>
<protein>
    <submittedName>
        <fullName evidence="2">Uncharacterized protein</fullName>
    </submittedName>
</protein>
<feature type="region of interest" description="Disordered" evidence="1">
    <location>
        <begin position="1"/>
        <end position="21"/>
    </location>
</feature>
<dbReference type="Proteomes" id="UP001438707">
    <property type="component" value="Unassembled WGS sequence"/>
</dbReference>
<dbReference type="AlphaFoldDB" id="A0AAW1R1P0"/>
<comment type="caution">
    <text evidence="2">The sequence shown here is derived from an EMBL/GenBank/DDBJ whole genome shotgun (WGS) entry which is preliminary data.</text>
</comment>
<evidence type="ECO:0000313" key="2">
    <source>
        <dbReference type="EMBL" id="KAK9827533.1"/>
    </source>
</evidence>
<feature type="compositionally biased region" description="Basic and acidic residues" evidence="1">
    <location>
        <begin position="1"/>
        <end position="13"/>
    </location>
</feature>
<sequence length="101" mass="10742">MGDQTRLDMRRSYTDAARSSRYTRAGRDGVQGLLGVSSGERISATVSDPRGPSVTGARRIVKNPAAGAAERPWQEKSSSGAYAVVPRLPRALAVAGRPARF</sequence>
<organism evidence="2 3">
    <name type="scientific">Apatococcus lobatus</name>
    <dbReference type="NCBI Taxonomy" id="904363"/>
    <lineage>
        <taxon>Eukaryota</taxon>
        <taxon>Viridiplantae</taxon>
        <taxon>Chlorophyta</taxon>
        <taxon>core chlorophytes</taxon>
        <taxon>Trebouxiophyceae</taxon>
        <taxon>Chlorellales</taxon>
        <taxon>Chlorellaceae</taxon>
        <taxon>Apatococcus</taxon>
    </lineage>
</organism>
<name>A0AAW1R1P0_9CHLO</name>